<evidence type="ECO:0000256" key="1">
    <source>
        <dbReference type="ARBA" id="ARBA00022441"/>
    </source>
</evidence>
<dbReference type="SUPFAM" id="SSF117281">
    <property type="entry name" value="Kelch motif"/>
    <property type="match status" value="2"/>
</dbReference>
<dbReference type="InterPro" id="IPR015915">
    <property type="entry name" value="Kelch-typ_b-propeller"/>
</dbReference>
<evidence type="ECO:0000313" key="2">
    <source>
        <dbReference type="EMBL" id="CAF0898148.1"/>
    </source>
</evidence>
<protein>
    <recommendedName>
        <fullName evidence="4">Kelch domain-containing protein 3</fullName>
    </recommendedName>
</protein>
<comment type="caution">
    <text evidence="2">The sequence shown here is derived from an EMBL/GenBank/DDBJ whole genome shotgun (WGS) entry which is preliminary data.</text>
</comment>
<name>A0A813ZCF8_9BILA</name>
<gene>
    <name evidence="2" type="ORF">ZHD862_LOCUS7247</name>
</gene>
<dbReference type="PANTHER" id="PTHR46461:SF1">
    <property type="entry name" value="KELCH DOMAIN-CONTAINING PROTEIN 3"/>
    <property type="match status" value="1"/>
</dbReference>
<dbReference type="GO" id="GO:0003682">
    <property type="term" value="F:chromatin binding"/>
    <property type="evidence" value="ECO:0007669"/>
    <property type="project" value="InterPro"/>
</dbReference>
<dbReference type="EMBL" id="CAJNOT010000217">
    <property type="protein sequence ID" value="CAF0898148.1"/>
    <property type="molecule type" value="Genomic_DNA"/>
</dbReference>
<dbReference type="SMART" id="SM00612">
    <property type="entry name" value="Kelch"/>
    <property type="match status" value="4"/>
</dbReference>
<dbReference type="Gene3D" id="2.120.10.80">
    <property type="entry name" value="Kelch-type beta propeller"/>
    <property type="match status" value="2"/>
</dbReference>
<dbReference type="InterPro" id="IPR006652">
    <property type="entry name" value="Kelch_1"/>
</dbReference>
<dbReference type="Proteomes" id="UP000663864">
    <property type="component" value="Unassembled WGS sequence"/>
</dbReference>
<dbReference type="AlphaFoldDB" id="A0A813ZCF8"/>
<dbReference type="InterPro" id="IPR052637">
    <property type="entry name" value="KLHDC3-like"/>
</dbReference>
<evidence type="ECO:0008006" key="4">
    <source>
        <dbReference type="Google" id="ProtNLM"/>
    </source>
</evidence>
<sequence>MYWIQSIENGPRRVNHAAGALDDFIYSFGGYSDTEDYTRITPIDIHICNIHTLKWYLLPKPQLDDSQYNVTPFSRYGHTVVVYKRKFYLWGGRNDRPVPCNRLFCFDPKSRQWSLVSIVGDFVPSPRDGHSACVINDRMYIFGGFEDHTQQFSNDLFYFDFNTSSWHLRQPKIGDIIPHWRDFHSATNLDGQMYLFGGRFDRIGHQPTTESIYDDRLYIFNPEHNSWSLVTAMGETPCGRRSHSAFVHDGKLYIFGGYNNVTGLHFNDMYEFNPLTLLWRRIKTRGIRSPVPRRRQCCLVIHDRMYMFGGTSPISTSTFTNHLNDIQEIDVLRTTLYDQSDLYVFDFAPTLRTLCLLFLAKKKINTNILSKRFHQEYELFAQSTLMRQRSTGETSG</sequence>
<evidence type="ECO:0000313" key="3">
    <source>
        <dbReference type="Proteomes" id="UP000663864"/>
    </source>
</evidence>
<keyword evidence="1" id="KW-0880">Kelch repeat</keyword>
<accession>A0A813ZCF8</accession>
<proteinExistence type="predicted"/>
<organism evidence="2 3">
    <name type="scientific">Rotaria sordida</name>
    <dbReference type="NCBI Taxonomy" id="392033"/>
    <lineage>
        <taxon>Eukaryota</taxon>
        <taxon>Metazoa</taxon>
        <taxon>Spiralia</taxon>
        <taxon>Gnathifera</taxon>
        <taxon>Rotifera</taxon>
        <taxon>Eurotatoria</taxon>
        <taxon>Bdelloidea</taxon>
        <taxon>Philodinida</taxon>
        <taxon>Philodinidae</taxon>
        <taxon>Rotaria</taxon>
    </lineage>
</organism>
<reference evidence="2" key="1">
    <citation type="submission" date="2021-02" db="EMBL/GenBank/DDBJ databases">
        <authorList>
            <person name="Nowell W R."/>
        </authorList>
    </citation>
    <scope>NUCLEOTIDE SEQUENCE</scope>
</reference>
<dbReference type="GO" id="GO:0005737">
    <property type="term" value="C:cytoplasm"/>
    <property type="evidence" value="ECO:0007669"/>
    <property type="project" value="TreeGrafter"/>
</dbReference>
<dbReference type="PANTHER" id="PTHR46461">
    <property type="entry name" value="KELCH DOMAIN-CONTAINING PROTEIN 3"/>
    <property type="match status" value="1"/>
</dbReference>
<dbReference type="Pfam" id="PF24681">
    <property type="entry name" value="Kelch_KLHDC2_KLHL20_DRC7"/>
    <property type="match status" value="1"/>
</dbReference>